<dbReference type="EMBL" id="CP023777">
    <property type="protein sequence ID" value="ATL48653.1"/>
    <property type="molecule type" value="Genomic_DNA"/>
</dbReference>
<gene>
    <name evidence="1" type="ORF">COR50_16605</name>
</gene>
<accession>A0A291QXR2</accession>
<organism evidence="1 2">
    <name type="scientific">Chitinophaga caeni</name>
    <dbReference type="NCBI Taxonomy" id="2029983"/>
    <lineage>
        <taxon>Bacteria</taxon>
        <taxon>Pseudomonadati</taxon>
        <taxon>Bacteroidota</taxon>
        <taxon>Chitinophagia</taxon>
        <taxon>Chitinophagales</taxon>
        <taxon>Chitinophagaceae</taxon>
        <taxon>Chitinophaga</taxon>
    </lineage>
</organism>
<dbReference type="Proteomes" id="UP000220133">
    <property type="component" value="Chromosome"/>
</dbReference>
<keyword evidence="2" id="KW-1185">Reference proteome</keyword>
<reference evidence="1 2" key="1">
    <citation type="submission" date="2017-10" db="EMBL/GenBank/DDBJ databases">
        <title>Paenichitinophaga pekingensis gen. nov., sp. nov., isolated from activated sludge.</title>
        <authorList>
            <person name="Jin D."/>
            <person name="Kong X."/>
            <person name="Deng Y."/>
            <person name="Bai Z."/>
        </authorList>
    </citation>
    <scope>NUCLEOTIDE SEQUENCE [LARGE SCALE GENOMIC DNA]</scope>
    <source>
        <strain evidence="1 2">13</strain>
    </source>
</reference>
<proteinExistence type="predicted"/>
<dbReference type="AlphaFoldDB" id="A0A291QXR2"/>
<dbReference type="KEGG" id="cbae:COR50_16605"/>
<sequence>MLRPSSMKQSAYTYLSIPLGLLCLILVVSSSCKKETVYAPSSLNRILGFSVVAPGGESLQGSVQGDSIVVYWPSYLAIPDSVSTEIEVSEDAVVEPGAGTKIALKTGTAFKVVAANNEYKTYYLKLVVNQPGIELYELNGFSTTKGGAVNIQLYTILKYIIEDTTVTKFWLQNEAGDALSLPWDFTEQGGSRFVQLKVPNDPAYKEGAYALKIESGTVSYLSSNAIFGILYPGSAKPKADNITEPITVKRGETITFSGSGFFDMKEARLFGYDANWNEQEIGTFTLENFTETSVTYKVPDNFPAGTYELGGWDTDGIFIQLRTSDFIGNWSWSGSNKVYVNIDGNTSFTVE</sequence>
<dbReference type="PROSITE" id="PS51257">
    <property type="entry name" value="PROKAR_LIPOPROTEIN"/>
    <property type="match status" value="1"/>
</dbReference>
<evidence type="ECO:0000313" key="1">
    <source>
        <dbReference type="EMBL" id="ATL48653.1"/>
    </source>
</evidence>
<protein>
    <submittedName>
        <fullName evidence="1">Uncharacterized protein</fullName>
    </submittedName>
</protein>
<name>A0A291QXR2_9BACT</name>
<evidence type="ECO:0000313" key="2">
    <source>
        <dbReference type="Proteomes" id="UP000220133"/>
    </source>
</evidence>